<sequence length="280" mass="31272">MSAFKISIQQFDTPYEVAPEVLVLEGSSGHEQVQNWHSFDAFIYDCIVKAKSVLKESDVQQPLIWLLPALPFQTDHKTLFINSLQQRYGIAVEQMIFEGANAIHSAIALAKEQNFSAFDVIAIDGVFKASKHNGFEYLGIAACKAYVEFTQVGWALQSTSMCSSVDIAKHQPIHAELERVLSLNEQKIDLVFAPGNGLESDDWVSYLPVLSKKINEQTMFQLPNYKLGKMGAIEGVVNLASLANSSLYAERFGQALIISQEYNKYQAVASYLWISKEMCN</sequence>
<evidence type="ECO:0000313" key="2">
    <source>
        <dbReference type="Proteomes" id="UP000265938"/>
    </source>
</evidence>
<dbReference type="RefSeq" id="WP_119853111.1">
    <property type="nucleotide sequence ID" value="NZ_QYSE01000002.1"/>
</dbReference>
<reference evidence="1 2" key="1">
    <citation type="submission" date="2018-09" db="EMBL/GenBank/DDBJ databases">
        <title>Identification of marine bacteria producing industrial enzymes.</title>
        <authorList>
            <person name="Cheng T.H."/>
            <person name="Saidin J."/>
            <person name="Muhd D.D."/>
            <person name="Isa M.N.M."/>
            <person name="Bakar M.F.A."/>
            <person name="Ismail N."/>
        </authorList>
    </citation>
    <scope>NUCLEOTIDE SEQUENCE [LARGE SCALE GENOMIC DNA]</scope>
    <source>
        <strain evidence="1 2">MNAD 1.6</strain>
    </source>
</reference>
<dbReference type="Proteomes" id="UP000265938">
    <property type="component" value="Unassembled WGS sequence"/>
</dbReference>
<dbReference type="AlphaFoldDB" id="A0A3A3F238"/>
<proteinExistence type="predicted"/>
<protein>
    <submittedName>
        <fullName evidence="1">Uncharacterized protein</fullName>
    </submittedName>
</protein>
<gene>
    <name evidence="1" type="ORF">D4741_11820</name>
</gene>
<organism evidence="1 2">
    <name type="scientific">Pseudoalteromonas gelatinilytica</name>
    <dbReference type="NCBI Taxonomy" id="1703256"/>
    <lineage>
        <taxon>Bacteria</taxon>
        <taxon>Pseudomonadati</taxon>
        <taxon>Pseudomonadota</taxon>
        <taxon>Gammaproteobacteria</taxon>
        <taxon>Alteromonadales</taxon>
        <taxon>Pseudoalteromonadaceae</taxon>
        <taxon>Pseudoalteromonas</taxon>
    </lineage>
</organism>
<evidence type="ECO:0000313" key="1">
    <source>
        <dbReference type="EMBL" id="RJF35650.1"/>
    </source>
</evidence>
<name>A0A3A3F238_9GAMM</name>
<accession>A0A3A3F238</accession>
<dbReference type="EMBL" id="QYSE01000002">
    <property type="protein sequence ID" value="RJF35650.1"/>
    <property type="molecule type" value="Genomic_DNA"/>
</dbReference>
<comment type="caution">
    <text evidence="1">The sequence shown here is derived from an EMBL/GenBank/DDBJ whole genome shotgun (WGS) entry which is preliminary data.</text>
</comment>